<dbReference type="EMBL" id="MK509334">
    <property type="protein sequence ID" value="QCO92683.1"/>
    <property type="molecule type" value="Genomic_DNA"/>
</dbReference>
<sequence length="145" mass="15505">AKGATPKTETYFRVEGGGSGAATSQNRITVNTDGSIKINPGCSGQLCVSVGSADHASYFLTNKRPDGSVVVFEVDAGLHKQIMDSAIPQRPVPGVPRDPSAPKIVDPSQPGVALELPKMWESLLEKHSSNARLYSHDEFLKEFGR</sequence>
<evidence type="ECO:0000313" key="8">
    <source>
        <dbReference type="EMBL" id="QCO92644.1"/>
    </source>
</evidence>
<reference evidence="6" key="1">
    <citation type="journal article" date="2019" name="J. Bacteriol.">
        <title>Diversity of Pseudomonas aeruginosa contact-dependent growth inhibition systems.</title>
        <authorList>
            <person name="Allen J.P."/>
            <person name="Hauser A.R."/>
        </authorList>
    </citation>
    <scope>NUCLEOTIDE SEQUENCE</scope>
    <source>
        <strain evidence="2">PABL027</strain>
        <strain evidence="3">PABL034</strain>
        <strain evidence="4">PABL059</strain>
        <strain evidence="5">PABL066</strain>
        <strain evidence="6">PABL069</strain>
        <strain evidence="7">PABL075</strain>
        <strain evidence="8">PABL089</strain>
        <strain evidence="9">PABL095</strain>
    </source>
</reference>
<feature type="non-terminal residue" evidence="6">
    <location>
        <position position="1"/>
    </location>
</feature>
<evidence type="ECO:0000313" key="9">
    <source>
        <dbReference type="EMBL" id="QCO92683.1"/>
    </source>
</evidence>
<dbReference type="EMBL" id="MK509271">
    <property type="protein sequence ID" value="QCO92468.1"/>
    <property type="molecule type" value="Genomic_DNA"/>
</dbReference>
<evidence type="ECO:0000313" key="7">
    <source>
        <dbReference type="EMBL" id="QCO92567.1"/>
    </source>
</evidence>
<gene>
    <name evidence="6" type="primary">cdiA2</name>
</gene>
<evidence type="ECO:0000313" key="6">
    <source>
        <dbReference type="EMBL" id="QCO92529.1"/>
    </source>
</evidence>
<organism evidence="6">
    <name type="scientific">Pseudomonas aeruginosa</name>
    <dbReference type="NCBI Taxonomy" id="287"/>
    <lineage>
        <taxon>Bacteria</taxon>
        <taxon>Pseudomonadati</taxon>
        <taxon>Pseudomonadota</taxon>
        <taxon>Gammaproteobacteria</taxon>
        <taxon>Pseudomonadales</taxon>
        <taxon>Pseudomonadaceae</taxon>
        <taxon>Pseudomonas</taxon>
    </lineage>
</organism>
<dbReference type="EMBL" id="MK509323">
    <property type="protein sequence ID" value="QCO92644.1"/>
    <property type="molecule type" value="Genomic_DNA"/>
</dbReference>
<dbReference type="EMBL" id="MK509230">
    <property type="protein sequence ID" value="QCO92338.1"/>
    <property type="molecule type" value="Genomic_DNA"/>
</dbReference>
<protein>
    <submittedName>
        <fullName evidence="6">CdiA</fullName>
    </submittedName>
</protein>
<dbReference type="EMBL" id="MK509290">
    <property type="protein sequence ID" value="QCO92529.1"/>
    <property type="molecule type" value="Genomic_DNA"/>
</dbReference>
<evidence type="ECO:0000313" key="4">
    <source>
        <dbReference type="EMBL" id="QCO92468.1"/>
    </source>
</evidence>
<evidence type="ECO:0000313" key="3">
    <source>
        <dbReference type="EMBL" id="QCO92338.1"/>
    </source>
</evidence>
<evidence type="ECO:0000313" key="2">
    <source>
        <dbReference type="EMBL" id="QCO92299.1"/>
    </source>
</evidence>
<dbReference type="EMBL" id="MK509284">
    <property type="protein sequence ID" value="QCO92511.1"/>
    <property type="molecule type" value="Genomic_DNA"/>
</dbReference>
<proteinExistence type="predicted"/>
<dbReference type="RefSeq" id="WP_207949828.1">
    <property type="nucleotide sequence ID" value="NZ_JBMUIW010000058.1"/>
</dbReference>
<name>A0A4P8GD64_PSEAI</name>
<evidence type="ECO:0000256" key="1">
    <source>
        <dbReference type="SAM" id="MobiDB-lite"/>
    </source>
</evidence>
<dbReference type="AlphaFoldDB" id="A0A4P8GD64"/>
<evidence type="ECO:0000313" key="5">
    <source>
        <dbReference type="EMBL" id="QCO92511.1"/>
    </source>
</evidence>
<dbReference type="EMBL" id="MK509218">
    <property type="protein sequence ID" value="QCO92299.1"/>
    <property type="molecule type" value="Genomic_DNA"/>
</dbReference>
<dbReference type="EMBL" id="MK509301">
    <property type="protein sequence ID" value="QCO92567.1"/>
    <property type="molecule type" value="Genomic_DNA"/>
</dbReference>
<accession>A0A4P8GD64</accession>
<feature type="region of interest" description="Disordered" evidence="1">
    <location>
        <begin position="88"/>
        <end position="109"/>
    </location>
</feature>